<dbReference type="CDD" id="cd02440">
    <property type="entry name" value="AdoMet_MTases"/>
    <property type="match status" value="1"/>
</dbReference>
<dbReference type="InterPro" id="IPR013217">
    <property type="entry name" value="Methyltransf_12"/>
</dbReference>
<accession>A0ABT5SZR1</accession>
<dbReference type="Proteomes" id="UP001300763">
    <property type="component" value="Unassembled WGS sequence"/>
</dbReference>
<reference evidence="2 3" key="1">
    <citation type="submission" date="2023-02" db="EMBL/GenBank/DDBJ databases">
        <title>Genome sequencing required for Actinomycetospora new species description.</title>
        <authorList>
            <person name="Saimee Y."/>
            <person name="Duangmal K."/>
        </authorList>
    </citation>
    <scope>NUCLEOTIDE SEQUENCE [LARGE SCALE GENOMIC DNA]</scope>
    <source>
        <strain evidence="2 3">DW7H6</strain>
    </source>
</reference>
<proteinExistence type="predicted"/>
<evidence type="ECO:0000313" key="3">
    <source>
        <dbReference type="Proteomes" id="UP001300763"/>
    </source>
</evidence>
<dbReference type="SUPFAM" id="SSF53335">
    <property type="entry name" value="S-adenosyl-L-methionine-dependent methyltransferases"/>
    <property type="match status" value="1"/>
</dbReference>
<dbReference type="EMBL" id="JAQZAO010000012">
    <property type="protein sequence ID" value="MDD7968366.1"/>
    <property type="molecule type" value="Genomic_DNA"/>
</dbReference>
<dbReference type="PANTHER" id="PTHR43861:SF1">
    <property type="entry name" value="TRANS-ACONITATE 2-METHYLTRANSFERASE"/>
    <property type="match status" value="1"/>
</dbReference>
<keyword evidence="2" id="KW-0489">Methyltransferase</keyword>
<dbReference type="GO" id="GO:0032259">
    <property type="term" value="P:methylation"/>
    <property type="evidence" value="ECO:0007669"/>
    <property type="project" value="UniProtKB-KW"/>
</dbReference>
<evidence type="ECO:0000259" key="1">
    <source>
        <dbReference type="Pfam" id="PF08242"/>
    </source>
</evidence>
<gene>
    <name evidence="2" type="ORF">PGB27_23740</name>
</gene>
<dbReference type="Pfam" id="PF08242">
    <property type="entry name" value="Methyltransf_12"/>
    <property type="match status" value="1"/>
</dbReference>
<dbReference type="PANTHER" id="PTHR43861">
    <property type="entry name" value="TRANS-ACONITATE 2-METHYLTRANSFERASE-RELATED"/>
    <property type="match status" value="1"/>
</dbReference>
<protein>
    <submittedName>
        <fullName evidence="2">Class I SAM-dependent methyltransferase</fullName>
    </submittedName>
</protein>
<dbReference type="RefSeq" id="WP_274202899.1">
    <property type="nucleotide sequence ID" value="NZ_JAQZAO010000012.1"/>
</dbReference>
<keyword evidence="3" id="KW-1185">Reference proteome</keyword>
<name>A0ABT5SZR1_9PSEU</name>
<feature type="domain" description="Methyltransferase type 12" evidence="1">
    <location>
        <begin position="48"/>
        <end position="144"/>
    </location>
</feature>
<dbReference type="Gene3D" id="3.40.50.150">
    <property type="entry name" value="Vaccinia Virus protein VP39"/>
    <property type="match status" value="1"/>
</dbReference>
<sequence length="255" mass="28624">MTDRTAEHYESVAADYDEHWSYDPDYVRRFAGAITDALRLTSSDAIADVGCGTGLYTRHVAEAVRPTRPILCVDPVPAMLDRLPKLPGLQPLVARAEDLASGQVPLPGADTLDAIIMKESIHHVGDRRKTLEGLVGLLSRHGRILVVMLPRTIDHPLFREAHERFAQLQPETSEIVETLAAAGLRTSVSYRTFHTTIDRQRYVRLLEARYLSVLGEFSEDELRAGIAQFRHAYRDEPVLRFDEHFAFVKGWVAPG</sequence>
<comment type="caution">
    <text evidence="2">The sequence shown here is derived from an EMBL/GenBank/DDBJ whole genome shotgun (WGS) entry which is preliminary data.</text>
</comment>
<dbReference type="InterPro" id="IPR029063">
    <property type="entry name" value="SAM-dependent_MTases_sf"/>
</dbReference>
<organism evidence="2 3">
    <name type="scientific">Actinomycetospora lemnae</name>
    <dbReference type="NCBI Taxonomy" id="3019891"/>
    <lineage>
        <taxon>Bacteria</taxon>
        <taxon>Bacillati</taxon>
        <taxon>Actinomycetota</taxon>
        <taxon>Actinomycetes</taxon>
        <taxon>Pseudonocardiales</taxon>
        <taxon>Pseudonocardiaceae</taxon>
        <taxon>Actinomycetospora</taxon>
    </lineage>
</organism>
<dbReference type="GO" id="GO:0008168">
    <property type="term" value="F:methyltransferase activity"/>
    <property type="evidence" value="ECO:0007669"/>
    <property type="project" value="UniProtKB-KW"/>
</dbReference>
<keyword evidence="2" id="KW-0808">Transferase</keyword>
<evidence type="ECO:0000313" key="2">
    <source>
        <dbReference type="EMBL" id="MDD7968366.1"/>
    </source>
</evidence>